<evidence type="ECO:0000313" key="2">
    <source>
        <dbReference type="Proteomes" id="UP000004995"/>
    </source>
</evidence>
<protein>
    <submittedName>
        <fullName evidence="1">Uncharacterized protein</fullName>
    </submittedName>
</protein>
<reference evidence="1" key="2">
    <citation type="submission" date="2018-08" db="UniProtKB">
        <authorList>
            <consortium name="EnsemblPlants"/>
        </authorList>
    </citation>
    <scope>IDENTIFICATION</scope>
    <source>
        <strain evidence="1">Yugu1</strain>
    </source>
</reference>
<organism evidence="1 2">
    <name type="scientific">Setaria italica</name>
    <name type="common">Foxtail millet</name>
    <name type="synonym">Panicum italicum</name>
    <dbReference type="NCBI Taxonomy" id="4555"/>
    <lineage>
        <taxon>Eukaryota</taxon>
        <taxon>Viridiplantae</taxon>
        <taxon>Streptophyta</taxon>
        <taxon>Embryophyta</taxon>
        <taxon>Tracheophyta</taxon>
        <taxon>Spermatophyta</taxon>
        <taxon>Magnoliopsida</taxon>
        <taxon>Liliopsida</taxon>
        <taxon>Poales</taxon>
        <taxon>Poaceae</taxon>
        <taxon>PACMAD clade</taxon>
        <taxon>Panicoideae</taxon>
        <taxon>Panicodae</taxon>
        <taxon>Paniceae</taxon>
        <taxon>Cenchrinae</taxon>
        <taxon>Setaria</taxon>
    </lineage>
</organism>
<reference evidence="2" key="1">
    <citation type="journal article" date="2012" name="Nat. Biotechnol.">
        <title>Reference genome sequence of the model plant Setaria.</title>
        <authorList>
            <person name="Bennetzen J.L."/>
            <person name="Schmutz J."/>
            <person name="Wang H."/>
            <person name="Percifield R."/>
            <person name="Hawkins J."/>
            <person name="Pontaroli A.C."/>
            <person name="Estep M."/>
            <person name="Feng L."/>
            <person name="Vaughn J.N."/>
            <person name="Grimwood J."/>
            <person name="Jenkins J."/>
            <person name="Barry K."/>
            <person name="Lindquist E."/>
            <person name="Hellsten U."/>
            <person name="Deshpande S."/>
            <person name="Wang X."/>
            <person name="Wu X."/>
            <person name="Mitros T."/>
            <person name="Triplett J."/>
            <person name="Yang X."/>
            <person name="Ye C.Y."/>
            <person name="Mauro-Herrera M."/>
            <person name="Wang L."/>
            <person name="Li P."/>
            <person name="Sharma M."/>
            <person name="Sharma R."/>
            <person name="Ronald P.C."/>
            <person name="Panaud O."/>
            <person name="Kellogg E.A."/>
            <person name="Brutnell T.P."/>
            <person name="Doust A.N."/>
            <person name="Tuskan G.A."/>
            <person name="Rokhsar D."/>
            <person name="Devos K.M."/>
        </authorList>
    </citation>
    <scope>NUCLEOTIDE SEQUENCE [LARGE SCALE GENOMIC DNA]</scope>
    <source>
        <strain evidence="2">cv. Yugu1</strain>
    </source>
</reference>
<sequence>MENLPIPLPWRNSSSISSRLLTKLASACFEKATLQASAVDTKGNRGDLLDINLAWSCAVLSAGEQALVIVAESVLLCAGEEEDDGGVEL</sequence>
<dbReference type="InParanoid" id="K3XU66"/>
<proteinExistence type="predicted"/>
<keyword evidence="2" id="KW-1185">Reference proteome</keyword>
<dbReference type="Gramene" id="KQL05671">
    <property type="protein sequence ID" value="KQL05671"/>
    <property type="gene ID" value="SETIT_005473mg"/>
</dbReference>
<dbReference type="EMBL" id="AGNK02003153">
    <property type="status" value="NOT_ANNOTATED_CDS"/>
    <property type="molecule type" value="Genomic_DNA"/>
</dbReference>
<dbReference type="Proteomes" id="UP000004995">
    <property type="component" value="Unassembled WGS sequence"/>
</dbReference>
<dbReference type="AlphaFoldDB" id="K3XU66"/>
<accession>K3XU66</accession>
<evidence type="ECO:0000313" key="1">
    <source>
        <dbReference type="EnsemblPlants" id="KQL05671"/>
    </source>
</evidence>
<dbReference type="HOGENOM" id="CLU_2458984_0_0_1"/>
<name>K3XU66_SETIT</name>
<dbReference type="EnsemblPlants" id="KQL05671">
    <property type="protein sequence ID" value="KQL05671"/>
    <property type="gene ID" value="SETIT_005473mg"/>
</dbReference>